<dbReference type="InterPro" id="IPR002797">
    <property type="entry name" value="Polysacc_synth"/>
</dbReference>
<keyword evidence="2 5" id="KW-0812">Transmembrane</keyword>
<evidence type="ECO:0000256" key="3">
    <source>
        <dbReference type="ARBA" id="ARBA00022989"/>
    </source>
</evidence>
<feature type="transmembrane region" description="Helical" evidence="5">
    <location>
        <begin position="378"/>
        <end position="399"/>
    </location>
</feature>
<keyword evidence="3 5" id="KW-1133">Transmembrane helix</keyword>
<sequence length="479" mass="54480">MGIARNYVYNVTLTIMNLLIPFVTTPYITRVLDPEGIGSVAFTASIVQYFVLLATLGIDLYGTRELAVLKNNPREFQQAFWNIFFTKLITFCISFGLFFAFIAFYRTTYMPLFLIQSISIVNALIDITFLYSSLEDFKSITIRGIVVRIIGVGLLFTLVKKPSDFYIYAVINVATGTLGNIWMWLKKPKELEIVKPELKQIKEHLLGSLKLFIPLLAIQVYVVLDKTMVGILSNESEVAYYDMSQRLVKMALGLVTAIGPVMIPRMSNILAQEREEEKTRYVKNVFEFVTYSSVIIIVLIVTTMQDFVPIFFGSKFLKVKELIIYVSPIILFISWSNLFGMQIMVPMKKEKYLTISVLSGAIVNFTMNMILIPKYKALGAVIGTVVAEFIVTFVQMILTHKIVNLKSLYSGVWKHFLSGLLVLLFLMVLRKINFGSVGRILMELLIGAVLYILLEWLLKTDINNIILKKIHAIFVGVFK</sequence>
<evidence type="ECO:0000313" key="7">
    <source>
        <dbReference type="Proteomes" id="UP000094570"/>
    </source>
</evidence>
<gene>
    <name evidence="6" type="ORF">A4H02_08710</name>
</gene>
<proteinExistence type="predicted"/>
<feature type="transmembrane region" description="Helical" evidence="5">
    <location>
        <begin position="7"/>
        <end position="28"/>
    </location>
</feature>
<dbReference type="PANTHER" id="PTHR43424:SF1">
    <property type="entry name" value="LOCUS PUTATIVE PROTEIN 1-RELATED"/>
    <property type="match status" value="1"/>
</dbReference>
<reference evidence="7" key="1">
    <citation type="submission" date="2016-04" db="EMBL/GenBank/DDBJ databases">
        <title>The genome sequence project of a novel Fervidobacterium isolate from a hot spring in Thailand.</title>
        <authorList>
            <person name="Gonzalez J.M."/>
            <person name="Cuecas A."/>
            <person name="Kanoksilapatham W."/>
        </authorList>
    </citation>
    <scope>NUCLEOTIDE SEQUENCE [LARGE SCALE GENOMIC DNA]</scope>
    <source>
        <strain evidence="7">FC2004</strain>
    </source>
</reference>
<name>A0A1E3G0P8_9BACT</name>
<dbReference type="Proteomes" id="UP000094570">
    <property type="component" value="Unassembled WGS sequence"/>
</dbReference>
<dbReference type="EMBL" id="LWAF01000018">
    <property type="protein sequence ID" value="ODN29824.1"/>
    <property type="molecule type" value="Genomic_DNA"/>
</dbReference>
<feature type="transmembrane region" description="Helical" evidence="5">
    <location>
        <begin position="352"/>
        <end position="372"/>
    </location>
</feature>
<dbReference type="AlphaFoldDB" id="A0A1E3G0P8"/>
<evidence type="ECO:0000256" key="5">
    <source>
        <dbReference type="SAM" id="Phobius"/>
    </source>
</evidence>
<dbReference type="OrthoDB" id="9815702at2"/>
<dbReference type="InterPro" id="IPR052556">
    <property type="entry name" value="PolySynth_Transporter"/>
</dbReference>
<dbReference type="RefSeq" id="WP_069293796.1">
    <property type="nucleotide sequence ID" value="NZ_CP140110.1"/>
</dbReference>
<feature type="transmembrane region" description="Helical" evidence="5">
    <location>
        <begin position="111"/>
        <end position="131"/>
    </location>
</feature>
<evidence type="ECO:0000313" key="6">
    <source>
        <dbReference type="EMBL" id="ODN29824.1"/>
    </source>
</evidence>
<keyword evidence="7" id="KW-1185">Reference proteome</keyword>
<dbReference type="PANTHER" id="PTHR43424">
    <property type="entry name" value="LOCUS PUTATIVE PROTEIN 1-RELATED"/>
    <property type="match status" value="1"/>
</dbReference>
<feature type="transmembrane region" description="Helical" evidence="5">
    <location>
        <begin position="244"/>
        <end position="263"/>
    </location>
</feature>
<comment type="caution">
    <text evidence="6">The sequence shown here is derived from an EMBL/GenBank/DDBJ whole genome shotgun (WGS) entry which is preliminary data.</text>
</comment>
<feature type="transmembrane region" description="Helical" evidence="5">
    <location>
        <begin position="165"/>
        <end position="185"/>
    </location>
</feature>
<feature type="transmembrane region" description="Helical" evidence="5">
    <location>
        <begin position="322"/>
        <end position="340"/>
    </location>
</feature>
<feature type="transmembrane region" description="Helical" evidence="5">
    <location>
        <begin position="40"/>
        <end position="62"/>
    </location>
</feature>
<feature type="transmembrane region" description="Helical" evidence="5">
    <location>
        <begin position="411"/>
        <end position="428"/>
    </location>
</feature>
<dbReference type="CDD" id="cd13128">
    <property type="entry name" value="MATE_Wzx_like"/>
    <property type="match status" value="1"/>
</dbReference>
<feature type="transmembrane region" description="Helical" evidence="5">
    <location>
        <begin position="140"/>
        <end position="159"/>
    </location>
</feature>
<evidence type="ECO:0000256" key="2">
    <source>
        <dbReference type="ARBA" id="ARBA00022692"/>
    </source>
</evidence>
<dbReference type="GO" id="GO:0016020">
    <property type="term" value="C:membrane"/>
    <property type="evidence" value="ECO:0007669"/>
    <property type="project" value="UniProtKB-SubCell"/>
</dbReference>
<organism evidence="6 7">
    <name type="scientific">Fervidobacterium thailandense</name>
    <dbReference type="NCBI Taxonomy" id="1008305"/>
    <lineage>
        <taxon>Bacteria</taxon>
        <taxon>Thermotogati</taxon>
        <taxon>Thermotogota</taxon>
        <taxon>Thermotogae</taxon>
        <taxon>Thermotogales</taxon>
        <taxon>Fervidobacteriaceae</taxon>
        <taxon>Fervidobacterium</taxon>
    </lineage>
</organism>
<feature type="transmembrane region" description="Helical" evidence="5">
    <location>
        <begin position="284"/>
        <end position="302"/>
    </location>
</feature>
<accession>A0A1E3G0P8</accession>
<protein>
    <submittedName>
        <fullName evidence="6">Uncharacterized protein</fullName>
    </submittedName>
</protein>
<dbReference type="Pfam" id="PF01943">
    <property type="entry name" value="Polysacc_synt"/>
    <property type="match status" value="1"/>
</dbReference>
<comment type="subcellular location">
    <subcellularLocation>
        <location evidence="1">Membrane</location>
        <topology evidence="1">Multi-pass membrane protein</topology>
    </subcellularLocation>
</comment>
<feature type="transmembrane region" description="Helical" evidence="5">
    <location>
        <begin position="440"/>
        <end position="458"/>
    </location>
</feature>
<keyword evidence="4 5" id="KW-0472">Membrane</keyword>
<evidence type="ECO:0000256" key="1">
    <source>
        <dbReference type="ARBA" id="ARBA00004141"/>
    </source>
</evidence>
<feature type="transmembrane region" description="Helical" evidence="5">
    <location>
        <begin position="205"/>
        <end position="224"/>
    </location>
</feature>
<evidence type="ECO:0000256" key="4">
    <source>
        <dbReference type="ARBA" id="ARBA00023136"/>
    </source>
</evidence>
<dbReference type="STRING" id="1008305.A4H02_08710"/>
<feature type="transmembrane region" description="Helical" evidence="5">
    <location>
        <begin position="83"/>
        <end position="105"/>
    </location>
</feature>